<accession>A0A7J7NR24</accession>
<gene>
    <name evidence="1" type="ORF">GIB67_013200</name>
</gene>
<protein>
    <submittedName>
        <fullName evidence="1">Uncharacterized protein</fullName>
    </submittedName>
</protein>
<dbReference type="EMBL" id="JACGCM010000655">
    <property type="protein sequence ID" value="KAF6169500.1"/>
    <property type="molecule type" value="Genomic_DNA"/>
</dbReference>
<sequence length="62" mass="6842">KDPINSGLKKRSQRLLKLSKAIRVTSCCATSFRAIRASVKAGGGVEKKAEKRRGIKEHFCNL</sequence>
<evidence type="ECO:0000313" key="2">
    <source>
        <dbReference type="Proteomes" id="UP000541444"/>
    </source>
</evidence>
<name>A0A7J7NR24_9MAGN</name>
<reference evidence="1 2" key="1">
    <citation type="journal article" date="2020" name="IScience">
        <title>Genome Sequencing of the Endangered Kingdonia uniflora (Circaeasteraceae, Ranunculales) Reveals Potential Mechanisms of Evolutionary Specialization.</title>
        <authorList>
            <person name="Sun Y."/>
            <person name="Deng T."/>
            <person name="Zhang A."/>
            <person name="Moore M.J."/>
            <person name="Landis J.B."/>
            <person name="Lin N."/>
            <person name="Zhang H."/>
            <person name="Zhang X."/>
            <person name="Huang J."/>
            <person name="Zhang X."/>
            <person name="Sun H."/>
            <person name="Wang H."/>
        </authorList>
    </citation>
    <scope>NUCLEOTIDE SEQUENCE [LARGE SCALE GENOMIC DNA]</scope>
    <source>
        <strain evidence="1">TB1705</strain>
        <tissue evidence="1">Leaf</tissue>
    </source>
</reference>
<dbReference type="AlphaFoldDB" id="A0A7J7NR24"/>
<feature type="non-terminal residue" evidence="1">
    <location>
        <position position="62"/>
    </location>
</feature>
<comment type="caution">
    <text evidence="1">The sequence shown here is derived from an EMBL/GenBank/DDBJ whole genome shotgun (WGS) entry which is preliminary data.</text>
</comment>
<dbReference type="Proteomes" id="UP000541444">
    <property type="component" value="Unassembled WGS sequence"/>
</dbReference>
<proteinExistence type="predicted"/>
<evidence type="ECO:0000313" key="1">
    <source>
        <dbReference type="EMBL" id="KAF6169500.1"/>
    </source>
</evidence>
<keyword evidence="2" id="KW-1185">Reference proteome</keyword>
<organism evidence="1 2">
    <name type="scientific">Kingdonia uniflora</name>
    <dbReference type="NCBI Taxonomy" id="39325"/>
    <lineage>
        <taxon>Eukaryota</taxon>
        <taxon>Viridiplantae</taxon>
        <taxon>Streptophyta</taxon>
        <taxon>Embryophyta</taxon>
        <taxon>Tracheophyta</taxon>
        <taxon>Spermatophyta</taxon>
        <taxon>Magnoliopsida</taxon>
        <taxon>Ranunculales</taxon>
        <taxon>Circaeasteraceae</taxon>
        <taxon>Kingdonia</taxon>
    </lineage>
</organism>